<evidence type="ECO:0000313" key="2">
    <source>
        <dbReference type="Proteomes" id="UP000839052"/>
    </source>
</evidence>
<dbReference type="Proteomes" id="UP000839052">
    <property type="component" value="Chromosome"/>
</dbReference>
<keyword evidence="2" id="KW-1185">Reference proteome</keyword>
<reference evidence="1 2" key="1">
    <citation type="submission" date="2021-10" db="EMBL/GenBank/DDBJ databases">
        <authorList>
            <person name="Koch H."/>
        </authorList>
    </citation>
    <scope>NUCLEOTIDE SEQUENCE [LARGE SCALE GENOMIC DNA]</scope>
    <source>
        <strain evidence="1">6680</strain>
    </source>
</reference>
<sequence>MVKKATPYCMPLLHSVNKFWQGFDGKTKINPVNVVAQRFLQVFHDHGVQAAQIPRLLPQIKLDDFKSEDALLTALTTEVLYQTAHLFGIRSKWLEGVDDKIYEYLSCYKQPEFFFELLATLQSCANYDFSLSPFRILSSTKNLDCNDGREQLLVPVLVEKIAEFGDELIYRYYIFNDEFDWGYAPTRIQLKGDSSDDL</sequence>
<gene>
    <name evidence="1" type="ORF">NTG6680_0808</name>
</gene>
<accession>A0ABN8AK76</accession>
<dbReference type="EMBL" id="OU912926">
    <property type="protein sequence ID" value="CAG9932061.1"/>
    <property type="molecule type" value="Genomic_DNA"/>
</dbReference>
<protein>
    <submittedName>
        <fullName evidence="1">Uncharacterized protein</fullName>
    </submittedName>
</protein>
<name>A0ABN8AK76_9PROT</name>
<organism evidence="1 2">
    <name type="scientific">Candidatus Nitrotoga arctica</name>
    <dbReference type="NCBI Taxonomy" id="453162"/>
    <lineage>
        <taxon>Bacteria</taxon>
        <taxon>Pseudomonadati</taxon>
        <taxon>Pseudomonadota</taxon>
        <taxon>Betaproteobacteria</taxon>
        <taxon>Nitrosomonadales</taxon>
        <taxon>Gallionellaceae</taxon>
        <taxon>Candidatus Nitrotoga</taxon>
    </lineage>
</organism>
<dbReference type="RefSeq" id="WP_239796062.1">
    <property type="nucleotide sequence ID" value="NZ_OU912926.1"/>
</dbReference>
<proteinExistence type="predicted"/>
<evidence type="ECO:0000313" key="1">
    <source>
        <dbReference type="EMBL" id="CAG9932061.1"/>
    </source>
</evidence>